<dbReference type="AlphaFoldDB" id="A0A5N7BKA1"/>
<evidence type="ECO:0008006" key="3">
    <source>
        <dbReference type="Google" id="ProtNLM"/>
    </source>
</evidence>
<reference evidence="1 2" key="1">
    <citation type="submission" date="2019-04" db="EMBL/GenBank/DDBJ databases">
        <title>Friends and foes A comparative genomics studyof 23 Aspergillus species from section Flavi.</title>
        <authorList>
            <consortium name="DOE Joint Genome Institute"/>
            <person name="Kjaerbolling I."/>
            <person name="Vesth T."/>
            <person name="Frisvad J.C."/>
            <person name="Nybo J.L."/>
            <person name="Theobald S."/>
            <person name="Kildgaard S."/>
            <person name="Isbrandt T."/>
            <person name="Kuo A."/>
            <person name="Sato A."/>
            <person name="Lyhne E.K."/>
            <person name="Kogle M.E."/>
            <person name="Wiebenga A."/>
            <person name="Kun R.S."/>
            <person name="Lubbers R.J."/>
            <person name="Makela M.R."/>
            <person name="Barry K."/>
            <person name="Chovatia M."/>
            <person name="Clum A."/>
            <person name="Daum C."/>
            <person name="Haridas S."/>
            <person name="He G."/>
            <person name="LaButti K."/>
            <person name="Lipzen A."/>
            <person name="Mondo S."/>
            <person name="Riley R."/>
            <person name="Salamov A."/>
            <person name="Simmons B.A."/>
            <person name="Magnuson J.K."/>
            <person name="Henrissat B."/>
            <person name="Mortensen U.H."/>
            <person name="Larsen T.O."/>
            <person name="Devries R.P."/>
            <person name="Grigoriev I.V."/>
            <person name="Machida M."/>
            <person name="Baker S.E."/>
            <person name="Andersen M.R."/>
        </authorList>
    </citation>
    <scope>NUCLEOTIDE SEQUENCE [LARGE SCALE GENOMIC DNA]</scope>
    <source>
        <strain evidence="1 2">IBT 29228</strain>
    </source>
</reference>
<accession>A0A5N7BKA1</accession>
<dbReference type="Proteomes" id="UP000326198">
    <property type="component" value="Unassembled WGS sequence"/>
</dbReference>
<keyword evidence="2" id="KW-1185">Reference proteome</keyword>
<evidence type="ECO:0000313" key="2">
    <source>
        <dbReference type="Proteomes" id="UP000326198"/>
    </source>
</evidence>
<dbReference type="OrthoDB" id="4653208at2759"/>
<proteinExistence type="predicted"/>
<name>A0A5N7BKA1_9EURO</name>
<organism evidence="1 2">
    <name type="scientific">Aspergillus bertholletiae</name>
    <dbReference type="NCBI Taxonomy" id="1226010"/>
    <lineage>
        <taxon>Eukaryota</taxon>
        <taxon>Fungi</taxon>
        <taxon>Dikarya</taxon>
        <taxon>Ascomycota</taxon>
        <taxon>Pezizomycotina</taxon>
        <taxon>Eurotiomycetes</taxon>
        <taxon>Eurotiomycetidae</taxon>
        <taxon>Eurotiales</taxon>
        <taxon>Aspergillaceae</taxon>
        <taxon>Aspergillus</taxon>
        <taxon>Aspergillus subgen. Circumdati</taxon>
    </lineage>
</organism>
<evidence type="ECO:0000313" key="1">
    <source>
        <dbReference type="EMBL" id="KAE8382193.1"/>
    </source>
</evidence>
<protein>
    <recommendedName>
        <fullName evidence="3">Peptidase A2 domain-containing protein</fullName>
    </recommendedName>
</protein>
<sequence>MDDDEKRTLHPREVLRQIANSMNQQCNELSLTIPVHTTWKAAIRAVEAALGEIDQPMLLMPRGTGNHAALRKIALQCGPELTPKSNIGLPIRTAIDLEPMESPRPLSTVARERLRNMAKVAANEEFRQPYVSLLPKLGEGYLPIVRVDLILQGVDSSDPDPLFRLEEMDMIFDTGAHRTVIVEDLLSPSFQEYLKDSVHDQYRSSDGLVVQVNANIAFSNCSVTIETVAFVVPKAKMPNEKVGILLGQASFTDRLTLRSIPRRILLAKGVAVSEEFWGDIVAEEYLNLDDEIVSL</sequence>
<gene>
    <name evidence="1" type="ORF">BDV26DRAFT_254050</name>
</gene>
<dbReference type="EMBL" id="ML736164">
    <property type="protein sequence ID" value="KAE8382193.1"/>
    <property type="molecule type" value="Genomic_DNA"/>
</dbReference>